<name>A0A8J4AGK3_9ACTN</name>
<keyword evidence="2" id="KW-1185">Reference proteome</keyword>
<evidence type="ECO:0000313" key="2">
    <source>
        <dbReference type="Proteomes" id="UP000614996"/>
    </source>
</evidence>
<evidence type="ECO:0000313" key="1">
    <source>
        <dbReference type="EMBL" id="GIL29165.1"/>
    </source>
</evidence>
<sequence>MAVSGEVGIPFAVDAAGHRFGRSAIDRSPQPFRKPLSCAGCKLLVTAVAGYTTGSGRHTSSHYRRHPGVHHDASCPYDFDRQVQVLVGADSTALERERSGHYRLVLPDELQAQPPHDPPGTYRRRRASIVVRRADAPRLSAAINSAVKVARLLERFDHMPQALEAFTVRSGRSAIAWRDFCYLPDRYDELASRLSTDRTRLPVAVSGIAQARGVASAGTSYWLMHDPSQRVQLDGSAAYLRLRIRSRSEAVLERVTDGQRFFALGWCGRLDAGKSRGGHRRCDLNMWINSAAGICSW</sequence>
<dbReference type="RefSeq" id="WP_207126838.1">
    <property type="nucleotide sequence ID" value="NZ_BOPO01000084.1"/>
</dbReference>
<dbReference type="Proteomes" id="UP000614996">
    <property type="component" value="Unassembled WGS sequence"/>
</dbReference>
<dbReference type="EMBL" id="BOPO01000084">
    <property type="protein sequence ID" value="GIL29165.1"/>
    <property type="molecule type" value="Genomic_DNA"/>
</dbReference>
<organism evidence="1 2">
    <name type="scientific">Actinocatenispora comari</name>
    <dbReference type="NCBI Taxonomy" id="2807577"/>
    <lineage>
        <taxon>Bacteria</taxon>
        <taxon>Bacillati</taxon>
        <taxon>Actinomycetota</taxon>
        <taxon>Actinomycetes</taxon>
        <taxon>Micromonosporales</taxon>
        <taxon>Micromonosporaceae</taxon>
        <taxon>Actinocatenispora</taxon>
    </lineage>
</organism>
<proteinExistence type="predicted"/>
<accession>A0A8J4AGK3</accession>
<protein>
    <submittedName>
        <fullName evidence="1">Uncharacterized protein</fullName>
    </submittedName>
</protein>
<gene>
    <name evidence="1" type="ORF">NUM_44190</name>
</gene>
<comment type="caution">
    <text evidence="1">The sequence shown here is derived from an EMBL/GenBank/DDBJ whole genome shotgun (WGS) entry which is preliminary data.</text>
</comment>
<reference evidence="2" key="1">
    <citation type="journal article" date="2021" name="Int. J. Syst. Evol. Microbiol.">
        <title>Actinocatenispora comari sp. nov., an endophytic actinomycete isolated from aerial parts of Comarum salesowianum.</title>
        <authorList>
            <person name="Oyunbileg N."/>
            <person name="Iizaka Y."/>
            <person name="Hamada M."/>
            <person name="Davaapurev B.O."/>
            <person name="Fukumoto A."/>
            <person name="Tsetseg B."/>
            <person name="Kato F."/>
            <person name="Tamura T."/>
            <person name="Batkhuu J."/>
            <person name="Anzai Y."/>
        </authorList>
    </citation>
    <scope>NUCLEOTIDE SEQUENCE [LARGE SCALE GENOMIC DNA]</scope>
    <source>
        <strain evidence="2">NUM-2625</strain>
    </source>
</reference>
<dbReference type="AlphaFoldDB" id="A0A8J4AGK3"/>